<gene>
    <name evidence="2" type="ORF">Q4T40_12640</name>
</gene>
<feature type="signal peptide" evidence="1">
    <location>
        <begin position="1"/>
        <end position="27"/>
    </location>
</feature>
<organism evidence="2 3">
    <name type="scientific">Anaeroselena agilis</name>
    <dbReference type="NCBI Taxonomy" id="3063788"/>
    <lineage>
        <taxon>Bacteria</taxon>
        <taxon>Bacillati</taxon>
        <taxon>Bacillota</taxon>
        <taxon>Negativicutes</taxon>
        <taxon>Acetonemataceae</taxon>
        <taxon>Anaeroselena</taxon>
    </lineage>
</organism>
<feature type="chain" id="PRO_5046786057" evidence="1">
    <location>
        <begin position="28"/>
        <end position="150"/>
    </location>
</feature>
<reference evidence="2 3" key="1">
    <citation type="submission" date="2023-07" db="EMBL/GenBank/DDBJ databases">
        <title>The novel representative of Negativicutes class, Anaeroselena agilis gen. nov. sp. nov.</title>
        <authorList>
            <person name="Prokofeva M.I."/>
            <person name="Elcheninov A.G."/>
            <person name="Klyukina A."/>
            <person name="Kublanov I.V."/>
            <person name="Frolov E.N."/>
            <person name="Podosokorskaya O.A."/>
        </authorList>
    </citation>
    <scope>NUCLEOTIDE SEQUENCE [LARGE SCALE GENOMIC DNA]</scope>
    <source>
        <strain evidence="2 3">4137-cl</strain>
    </source>
</reference>
<dbReference type="Proteomes" id="UP001254848">
    <property type="component" value="Unassembled WGS sequence"/>
</dbReference>
<evidence type="ECO:0000256" key="1">
    <source>
        <dbReference type="SAM" id="SignalP"/>
    </source>
</evidence>
<protein>
    <submittedName>
        <fullName evidence="2">Uncharacterized protein</fullName>
    </submittedName>
</protein>
<sequence>MINRKTVSILVLALFAAMLLAAPVCSAASQDLDKPTRMLLKVDVVDTNMFWSYPYISRDGKARVPAAIQVVWSTTSGLDSKTETMAVAKSDRGQVAITTEKDAFVDIEVQVVDAKKTILGKASLQVRNTGKDVAFVVNVPDITSPVIELQ</sequence>
<keyword evidence="3" id="KW-1185">Reference proteome</keyword>
<proteinExistence type="predicted"/>
<keyword evidence="1" id="KW-0732">Signal</keyword>
<comment type="caution">
    <text evidence="2">The sequence shown here is derived from an EMBL/GenBank/DDBJ whole genome shotgun (WGS) entry which is preliminary data.</text>
</comment>
<dbReference type="RefSeq" id="WP_413780584.1">
    <property type="nucleotide sequence ID" value="NZ_JAUOZS010000001.1"/>
</dbReference>
<evidence type="ECO:0000313" key="2">
    <source>
        <dbReference type="EMBL" id="MDT8902095.1"/>
    </source>
</evidence>
<accession>A0ABU3P089</accession>
<dbReference type="EMBL" id="JAUOZS010000001">
    <property type="protein sequence ID" value="MDT8902095.1"/>
    <property type="molecule type" value="Genomic_DNA"/>
</dbReference>
<name>A0ABU3P089_9FIRM</name>
<evidence type="ECO:0000313" key="3">
    <source>
        <dbReference type="Proteomes" id="UP001254848"/>
    </source>
</evidence>